<keyword evidence="3" id="KW-1185">Reference proteome</keyword>
<organism evidence="2 3">
    <name type="scientific">Roseovarius litoreus</name>
    <dbReference type="NCBI Taxonomy" id="1155722"/>
    <lineage>
        <taxon>Bacteria</taxon>
        <taxon>Pseudomonadati</taxon>
        <taxon>Pseudomonadota</taxon>
        <taxon>Alphaproteobacteria</taxon>
        <taxon>Rhodobacterales</taxon>
        <taxon>Roseobacteraceae</taxon>
        <taxon>Roseovarius</taxon>
    </lineage>
</organism>
<feature type="compositionally biased region" description="Low complexity" evidence="1">
    <location>
        <begin position="101"/>
        <end position="112"/>
    </location>
</feature>
<accession>A0A1M7FF42</accession>
<evidence type="ECO:0000313" key="2">
    <source>
        <dbReference type="EMBL" id="SHM02671.1"/>
    </source>
</evidence>
<sequence>MAVTGARGHGAAGLRYRIDTKSSHDFFSSLGLRDTTMTHVMTPFTLSAAGFRLAGYLLENNLRVAQEFGRAALIANPFLLRKSATYVRPVTKAPVEKKAAAVTGKTAATSAAPAVTEPKSVATPVPSEPKPAAPKAPAAQGQVVPMRQAQPKAKTVEPQTDASTPKRPRAPSKPPAMPAPRSVAMNGRDTSQA</sequence>
<evidence type="ECO:0000256" key="1">
    <source>
        <dbReference type="SAM" id="MobiDB-lite"/>
    </source>
</evidence>
<reference evidence="2 3" key="1">
    <citation type="submission" date="2016-11" db="EMBL/GenBank/DDBJ databases">
        <authorList>
            <person name="Varghese N."/>
            <person name="Submissions S."/>
        </authorList>
    </citation>
    <scope>NUCLEOTIDE SEQUENCE [LARGE SCALE GENOMIC DNA]</scope>
    <source>
        <strain evidence="2 3">DSM 28249</strain>
    </source>
</reference>
<dbReference type="AlphaFoldDB" id="A0A1M7FF42"/>
<evidence type="ECO:0000313" key="3">
    <source>
        <dbReference type="Proteomes" id="UP000322545"/>
    </source>
</evidence>
<dbReference type="Proteomes" id="UP000322545">
    <property type="component" value="Unassembled WGS sequence"/>
</dbReference>
<feature type="region of interest" description="Disordered" evidence="1">
    <location>
        <begin position="101"/>
        <end position="193"/>
    </location>
</feature>
<name>A0A1M7FF42_9RHOB</name>
<gene>
    <name evidence="2" type="ORF">SAMN05443432_104172</name>
</gene>
<dbReference type="EMBL" id="FRCB01000004">
    <property type="protein sequence ID" value="SHM02671.1"/>
    <property type="molecule type" value="Genomic_DNA"/>
</dbReference>
<protein>
    <submittedName>
        <fullName evidence="2">Uncharacterized protein</fullName>
    </submittedName>
</protein>
<proteinExistence type="predicted"/>